<dbReference type="EMBL" id="BJYK01000009">
    <property type="protein sequence ID" value="GEN80672.1"/>
    <property type="molecule type" value="Genomic_DNA"/>
</dbReference>
<dbReference type="InterPro" id="IPR003141">
    <property type="entry name" value="Pol/His_phosphatase_N"/>
</dbReference>
<name>A0A511YZR0_9CELL</name>
<dbReference type="Pfam" id="PF02811">
    <property type="entry name" value="PHP"/>
    <property type="match status" value="1"/>
</dbReference>
<dbReference type="SUPFAM" id="SSF89550">
    <property type="entry name" value="PHP domain-like"/>
    <property type="match status" value="1"/>
</dbReference>
<dbReference type="Gene3D" id="3.20.20.140">
    <property type="entry name" value="Metal-dependent hydrolases"/>
    <property type="match status" value="1"/>
</dbReference>
<proteinExistence type="predicted"/>
<dbReference type="GO" id="GO:0035312">
    <property type="term" value="F:5'-3' DNA exonuclease activity"/>
    <property type="evidence" value="ECO:0007669"/>
    <property type="project" value="TreeGrafter"/>
</dbReference>
<dbReference type="SMART" id="SM00481">
    <property type="entry name" value="POLIIIAc"/>
    <property type="match status" value="1"/>
</dbReference>
<dbReference type="AlphaFoldDB" id="A0A511YZR0"/>
<dbReference type="CDD" id="cd07438">
    <property type="entry name" value="PHP_HisPPase_AMP"/>
    <property type="match status" value="1"/>
</dbReference>
<dbReference type="RefSeq" id="WP_146819742.1">
    <property type="nucleotide sequence ID" value="NZ_BJYK01000009.1"/>
</dbReference>
<comment type="caution">
    <text evidence="2">The sequence shown here is derived from an EMBL/GenBank/DDBJ whole genome shotgun (WGS) entry which is preliminary data.</text>
</comment>
<protein>
    <submittedName>
        <fullName evidence="2">Metal-dependent phosphoesterase</fullName>
    </submittedName>
</protein>
<organism evidence="2 3">
    <name type="scientific">Actinotalea fermentans</name>
    <dbReference type="NCBI Taxonomy" id="43671"/>
    <lineage>
        <taxon>Bacteria</taxon>
        <taxon>Bacillati</taxon>
        <taxon>Actinomycetota</taxon>
        <taxon>Actinomycetes</taxon>
        <taxon>Micrococcales</taxon>
        <taxon>Cellulomonadaceae</taxon>
        <taxon>Actinotalea</taxon>
    </lineage>
</organism>
<feature type="domain" description="Polymerase/histidinol phosphatase N-terminal" evidence="1">
    <location>
        <begin position="3"/>
        <end position="68"/>
    </location>
</feature>
<dbReference type="PANTHER" id="PTHR42924">
    <property type="entry name" value="EXONUCLEASE"/>
    <property type="match status" value="1"/>
</dbReference>
<dbReference type="InterPro" id="IPR052018">
    <property type="entry name" value="PHP_domain"/>
</dbReference>
<accession>A0A511YZR0</accession>
<evidence type="ECO:0000313" key="3">
    <source>
        <dbReference type="Proteomes" id="UP000321484"/>
    </source>
</evidence>
<dbReference type="GO" id="GO:0004534">
    <property type="term" value="F:5'-3' RNA exonuclease activity"/>
    <property type="evidence" value="ECO:0007669"/>
    <property type="project" value="TreeGrafter"/>
</dbReference>
<gene>
    <name evidence="2" type="ORF">AFE02nite_24060</name>
</gene>
<dbReference type="InterPro" id="IPR016195">
    <property type="entry name" value="Pol/histidinol_Pase-like"/>
</dbReference>
<evidence type="ECO:0000259" key="1">
    <source>
        <dbReference type="SMART" id="SM00481"/>
    </source>
</evidence>
<sequence length="280" mass="29346">MRVDLHTHSRVSDGTDRPADVVAAAARAGLDVVALTDHDTTRGWAEAEAAAVRHGVALVRGAELSCRADHASVHLLAYLHDPDDAALLAEGERIRRSRVERAREMVDRIAADHPLTWDDVLAQTQPGTTVGRPHIADALVAVGLVTDRGAAFASMLATGSPYYVPYYATALLPAVRMVRAAGGVPVLAHPGAAARGRVISDDTIRAAAHAGLAGLEVDHRDHTPAQRERLSALAVELGLLVTGASDYHGAGKPNRLGEHTTSPEVLAAVVAQGRLPLVGP</sequence>
<dbReference type="Gene3D" id="1.10.150.650">
    <property type="match status" value="1"/>
</dbReference>
<dbReference type="PANTHER" id="PTHR42924:SF3">
    <property type="entry name" value="POLYMERASE_HISTIDINOL PHOSPHATASE N-TERMINAL DOMAIN-CONTAINING PROTEIN"/>
    <property type="match status" value="1"/>
</dbReference>
<dbReference type="InterPro" id="IPR004013">
    <property type="entry name" value="PHP_dom"/>
</dbReference>
<reference evidence="2 3" key="1">
    <citation type="submission" date="2019-07" db="EMBL/GenBank/DDBJ databases">
        <title>Whole genome shotgun sequence of Actinotalea fermentans NBRC 105374.</title>
        <authorList>
            <person name="Hosoyama A."/>
            <person name="Uohara A."/>
            <person name="Ohji S."/>
            <person name="Ichikawa N."/>
        </authorList>
    </citation>
    <scope>NUCLEOTIDE SEQUENCE [LARGE SCALE GENOMIC DNA]</scope>
    <source>
        <strain evidence="2 3">NBRC 105374</strain>
    </source>
</reference>
<keyword evidence="3" id="KW-1185">Reference proteome</keyword>
<dbReference type="Proteomes" id="UP000321484">
    <property type="component" value="Unassembled WGS sequence"/>
</dbReference>
<dbReference type="OrthoDB" id="9804333at2"/>
<evidence type="ECO:0000313" key="2">
    <source>
        <dbReference type="EMBL" id="GEN80672.1"/>
    </source>
</evidence>